<evidence type="ECO:0000256" key="6">
    <source>
        <dbReference type="ARBA" id="ARBA00023242"/>
    </source>
</evidence>
<evidence type="ECO:0000313" key="10">
    <source>
        <dbReference type="EMBL" id="AOW04528.1"/>
    </source>
</evidence>
<comment type="function">
    <text evidence="1">Required for efficient biogenesis of the 60S ribosomal subunit.</text>
</comment>
<feature type="domain" description="Ribosome-assembly protein 3 C-terminal" evidence="9">
    <location>
        <begin position="102"/>
        <end position="147"/>
    </location>
</feature>
<dbReference type="EMBL" id="CP017556">
    <property type="protein sequence ID" value="AOW04528.1"/>
    <property type="molecule type" value="Genomic_DNA"/>
</dbReference>
<dbReference type="Proteomes" id="UP000182444">
    <property type="component" value="Chromosome 1D"/>
</dbReference>
<dbReference type="AlphaFoldDB" id="A0A1D8NFW0"/>
<dbReference type="GO" id="GO:0005730">
    <property type="term" value="C:nucleolus"/>
    <property type="evidence" value="ECO:0007669"/>
    <property type="project" value="UniProtKB-SubCell"/>
</dbReference>
<feature type="compositionally biased region" description="Acidic residues" evidence="8">
    <location>
        <begin position="32"/>
        <end position="54"/>
    </location>
</feature>
<reference evidence="10 12" key="1">
    <citation type="journal article" date="2016" name="PLoS ONE">
        <title>Sequence Assembly of Yarrowia lipolytica Strain W29/CLIB89 Shows Transposable Element Diversity.</title>
        <authorList>
            <person name="Magnan C."/>
            <person name="Yu J."/>
            <person name="Chang I."/>
            <person name="Jahn E."/>
            <person name="Kanomata Y."/>
            <person name="Wu J."/>
            <person name="Zeller M."/>
            <person name="Oakes M."/>
            <person name="Baldi P."/>
            <person name="Sandmeyer S."/>
        </authorList>
    </citation>
    <scope>NUCLEOTIDE SEQUENCE [LARGE SCALE GENOMIC DNA]</scope>
    <source>
        <strain evidence="10">CLIB89</strain>
        <strain evidence="12">CLIB89(W29)</strain>
    </source>
</reference>
<dbReference type="EMBL" id="KZ859043">
    <property type="protein sequence ID" value="RDW24236.1"/>
    <property type="molecule type" value="Genomic_DNA"/>
</dbReference>
<evidence type="ECO:0000256" key="1">
    <source>
        <dbReference type="ARBA" id="ARBA00003035"/>
    </source>
</evidence>
<dbReference type="InterPro" id="IPR051898">
    <property type="entry name" value="Ribosome_Assembly_3"/>
</dbReference>
<evidence type="ECO:0000256" key="2">
    <source>
        <dbReference type="ARBA" id="ARBA00004604"/>
    </source>
</evidence>
<evidence type="ECO:0000256" key="5">
    <source>
        <dbReference type="ARBA" id="ARBA00022517"/>
    </source>
</evidence>
<evidence type="ECO:0000313" key="11">
    <source>
        <dbReference type="EMBL" id="RDW24236.1"/>
    </source>
</evidence>
<dbReference type="OMA" id="QGESMFS"/>
<feature type="compositionally biased region" description="Basic and acidic residues" evidence="8">
    <location>
        <begin position="1"/>
        <end position="19"/>
    </location>
</feature>
<dbReference type="GO" id="GO:0000027">
    <property type="term" value="P:ribosomal large subunit assembly"/>
    <property type="evidence" value="ECO:0007669"/>
    <property type="project" value="TreeGrafter"/>
</dbReference>
<evidence type="ECO:0000313" key="12">
    <source>
        <dbReference type="Proteomes" id="UP000182444"/>
    </source>
</evidence>
<name>A0A1D8NFW0_YARLL</name>
<reference evidence="11 13" key="2">
    <citation type="submission" date="2018-07" db="EMBL/GenBank/DDBJ databases">
        <title>Draft Genome Assemblies for Five Robust Yarrowia lipolytica Strains Exhibiting High Lipid Production and Pentose Sugar Utilization and Sugar Alcohol Secretion from Undetoxified Lignocellulosic Biomass Hydrolysates.</title>
        <authorList>
            <consortium name="DOE Joint Genome Institute"/>
            <person name="Walker C."/>
            <person name="Ryu S."/>
            <person name="Na H."/>
            <person name="Zane M."/>
            <person name="LaButti K."/>
            <person name="Lipzen A."/>
            <person name="Haridas S."/>
            <person name="Barry K."/>
            <person name="Grigoriev I.V."/>
            <person name="Quarterman J."/>
            <person name="Slininger P."/>
            <person name="Dien B."/>
            <person name="Trinh C.T."/>
        </authorList>
    </citation>
    <scope>NUCLEOTIDE SEQUENCE [LARGE SCALE GENOMIC DNA]</scope>
    <source>
        <strain evidence="11 13">YB392</strain>
    </source>
</reference>
<dbReference type="InterPro" id="IPR028217">
    <property type="entry name" value="Rsa3_C"/>
</dbReference>
<dbReference type="KEGG" id="yli:2910323"/>
<dbReference type="PANTHER" id="PTHR28127">
    <property type="entry name" value="RIBOSOME ASSEMBLY PROTEIN 3"/>
    <property type="match status" value="1"/>
</dbReference>
<feature type="region of interest" description="Disordered" evidence="8">
    <location>
        <begin position="1"/>
        <end position="63"/>
    </location>
</feature>
<accession>A0A1D8NFW0</accession>
<proteinExistence type="inferred from homology"/>
<protein>
    <recommendedName>
        <fullName evidence="4">Ribosome assembly protein 3</fullName>
    </recommendedName>
</protein>
<comment type="subcellular location">
    <subcellularLocation>
        <location evidence="2">Nucleus</location>
        <location evidence="2">Nucleolus</location>
    </subcellularLocation>
</comment>
<dbReference type="PANTHER" id="PTHR28127:SF1">
    <property type="entry name" value="RIBOSOME ASSEMBLY PROTEIN 3"/>
    <property type="match status" value="1"/>
</dbReference>
<dbReference type="VEuPathDB" id="FungiDB:YALI1_D30459g"/>
<dbReference type="GeneID" id="2910323"/>
<dbReference type="OrthoDB" id="69550at2759"/>
<dbReference type="SMR" id="A0A1D8NFW0"/>
<keyword evidence="6" id="KW-0539">Nucleus</keyword>
<keyword evidence="5" id="KW-0690">Ribosome biogenesis</keyword>
<dbReference type="Pfam" id="PF14615">
    <property type="entry name" value="Rsa3"/>
    <property type="match status" value="1"/>
</dbReference>
<sequence>MSAKSDSRNNKAVKSDEPKKRRRKKARTAEVSDSDSSDSESDRAEEDDNEDNEDTTNHVIDEGDVEMMEFDKDDAAAAASAQTMDIPAELQSLPADSANPEFQKFYLNLVTSEFGKDMDELRTSKTFNDNTLGLLVDALKQGVNVFDEKVQGEIVQQQS</sequence>
<evidence type="ECO:0000256" key="8">
    <source>
        <dbReference type="SAM" id="MobiDB-lite"/>
    </source>
</evidence>
<evidence type="ECO:0000313" key="13">
    <source>
        <dbReference type="Proteomes" id="UP000256601"/>
    </source>
</evidence>
<dbReference type="VEuPathDB" id="FungiDB:YALI0_D23551g"/>
<keyword evidence="7" id="KW-0687">Ribonucleoprotein</keyword>
<evidence type="ECO:0000256" key="7">
    <source>
        <dbReference type="ARBA" id="ARBA00023274"/>
    </source>
</evidence>
<dbReference type="RefSeq" id="XP_503194.1">
    <property type="nucleotide sequence ID" value="XM_503194.1"/>
</dbReference>
<comment type="similarity">
    <text evidence="3">Belongs to the RSA3 family.</text>
</comment>
<organism evidence="10 12">
    <name type="scientific">Yarrowia lipolytica</name>
    <name type="common">Candida lipolytica</name>
    <dbReference type="NCBI Taxonomy" id="4952"/>
    <lineage>
        <taxon>Eukaryota</taxon>
        <taxon>Fungi</taxon>
        <taxon>Dikarya</taxon>
        <taxon>Ascomycota</taxon>
        <taxon>Saccharomycotina</taxon>
        <taxon>Dipodascomycetes</taxon>
        <taxon>Dipodascales</taxon>
        <taxon>Dipodascales incertae sedis</taxon>
        <taxon>Yarrowia</taxon>
    </lineage>
</organism>
<evidence type="ECO:0000256" key="4">
    <source>
        <dbReference type="ARBA" id="ARBA00015339"/>
    </source>
</evidence>
<gene>
    <name evidence="11" type="ORF">B0I71DRAFT_134629</name>
    <name evidence="10" type="ORF">YALI1_D30459g</name>
</gene>
<dbReference type="Proteomes" id="UP000256601">
    <property type="component" value="Unassembled WGS sequence"/>
</dbReference>
<evidence type="ECO:0000259" key="9">
    <source>
        <dbReference type="Pfam" id="PF14615"/>
    </source>
</evidence>
<dbReference type="GO" id="GO:0030687">
    <property type="term" value="C:preribosome, large subunit precursor"/>
    <property type="evidence" value="ECO:0007669"/>
    <property type="project" value="TreeGrafter"/>
</dbReference>
<evidence type="ECO:0000256" key="3">
    <source>
        <dbReference type="ARBA" id="ARBA00006256"/>
    </source>
</evidence>